<feature type="binding site" evidence="1">
    <location>
        <position position="74"/>
    </location>
    <ligand>
        <name>Zn(2+)</name>
        <dbReference type="ChEBI" id="CHEBI:29105"/>
    </ligand>
</feature>
<feature type="binding site" evidence="1">
    <location>
        <position position="69"/>
    </location>
    <ligand>
        <name>Zn(2+)</name>
        <dbReference type="ChEBI" id="CHEBI:29105"/>
    </ligand>
</feature>
<name>A0A673G6J9_9TELE</name>
<dbReference type="AlphaFoldDB" id="A0A673G6J9"/>
<reference evidence="2" key="1">
    <citation type="submission" date="2025-08" db="UniProtKB">
        <authorList>
            <consortium name="Ensembl"/>
        </authorList>
    </citation>
    <scope>IDENTIFICATION</scope>
</reference>
<protein>
    <submittedName>
        <fullName evidence="2">Si:dkey-266m15.5</fullName>
    </submittedName>
</protein>
<evidence type="ECO:0000313" key="3">
    <source>
        <dbReference type="Proteomes" id="UP000472270"/>
    </source>
</evidence>
<reference evidence="2" key="2">
    <citation type="submission" date="2025-09" db="UniProtKB">
        <authorList>
            <consortium name="Ensembl"/>
        </authorList>
    </citation>
    <scope>IDENTIFICATION</scope>
</reference>
<keyword evidence="1" id="KW-0862">Zinc</keyword>
<sequence>QTTIRKWTDDQGKKLKCSAPIYIDYALSYIQEILSDERVFPTKAGSSFPSGFIFLIQKIFVMLFRTLAHLFSVHYQDAIAVEIHPQLNTLFTHFITFSHTFRLLEPSETAPIDELIAVLTC</sequence>
<dbReference type="Pfam" id="PF03637">
    <property type="entry name" value="Mob1_phocein"/>
    <property type="match status" value="1"/>
</dbReference>
<dbReference type="SMART" id="SM01388">
    <property type="entry name" value="Mob1_phocein"/>
    <property type="match status" value="1"/>
</dbReference>
<evidence type="ECO:0000313" key="2">
    <source>
        <dbReference type="Ensembl" id="ENSSRHP00000009297.1"/>
    </source>
</evidence>
<evidence type="ECO:0000256" key="1">
    <source>
        <dbReference type="PIRSR" id="PIRSR605301-1"/>
    </source>
</evidence>
<dbReference type="InterPro" id="IPR005301">
    <property type="entry name" value="MOB_kinase_act_fam"/>
</dbReference>
<dbReference type="InterPro" id="IPR036703">
    <property type="entry name" value="MOB_kinase_act_sf"/>
</dbReference>
<organism evidence="2 3">
    <name type="scientific">Sinocyclocheilus rhinocerous</name>
    <dbReference type="NCBI Taxonomy" id="307959"/>
    <lineage>
        <taxon>Eukaryota</taxon>
        <taxon>Metazoa</taxon>
        <taxon>Chordata</taxon>
        <taxon>Craniata</taxon>
        <taxon>Vertebrata</taxon>
        <taxon>Euteleostomi</taxon>
        <taxon>Actinopterygii</taxon>
        <taxon>Neopterygii</taxon>
        <taxon>Teleostei</taxon>
        <taxon>Ostariophysi</taxon>
        <taxon>Cypriniformes</taxon>
        <taxon>Cyprinidae</taxon>
        <taxon>Cyprininae</taxon>
        <taxon>Sinocyclocheilus</taxon>
    </lineage>
</organism>
<dbReference type="SUPFAM" id="SSF101152">
    <property type="entry name" value="Mob1/phocein"/>
    <property type="match status" value="1"/>
</dbReference>
<proteinExistence type="predicted"/>
<keyword evidence="3" id="KW-1185">Reference proteome</keyword>
<keyword evidence="1" id="KW-0479">Metal-binding</keyword>
<dbReference type="Gene3D" id="1.20.140.30">
    <property type="entry name" value="MOB kinase activator"/>
    <property type="match status" value="1"/>
</dbReference>
<accession>A0A673G6J9</accession>
<dbReference type="Ensembl" id="ENSSRHT00000009588.1">
    <property type="protein sequence ID" value="ENSSRHP00000009297.1"/>
    <property type="gene ID" value="ENSSRHG00000005363.1"/>
</dbReference>
<dbReference type="PANTHER" id="PTHR22599">
    <property type="entry name" value="MPS ONE BINDER KINASE ACTIVATOR-LIKE MOB"/>
    <property type="match status" value="1"/>
</dbReference>
<dbReference type="Proteomes" id="UP000472270">
    <property type="component" value="Unassembled WGS sequence"/>
</dbReference>